<evidence type="ECO:0000313" key="3">
    <source>
        <dbReference type="EMBL" id="KDQ33694.1"/>
    </source>
</evidence>
<dbReference type="VEuPathDB" id="FungiDB:PLEOSDRAFT_164265"/>
<dbReference type="GO" id="GO:0003723">
    <property type="term" value="F:RNA binding"/>
    <property type="evidence" value="ECO:0007669"/>
    <property type="project" value="UniProtKB-UniRule"/>
</dbReference>
<dbReference type="EMBL" id="KL198004">
    <property type="protein sequence ID" value="KDQ33694.1"/>
    <property type="molecule type" value="Genomic_DNA"/>
</dbReference>
<accession>A0A067P0I8</accession>
<protein>
    <recommendedName>
        <fullName evidence="2">DRBM domain-containing protein</fullName>
    </recommendedName>
</protein>
<keyword evidence="1" id="KW-0694">RNA-binding</keyword>
<dbReference type="InParanoid" id="A0A067P0I8"/>
<feature type="domain" description="DRBM" evidence="2">
    <location>
        <begin position="428"/>
        <end position="497"/>
    </location>
</feature>
<evidence type="ECO:0000256" key="1">
    <source>
        <dbReference type="PROSITE-ProRule" id="PRU00266"/>
    </source>
</evidence>
<dbReference type="InterPro" id="IPR014720">
    <property type="entry name" value="dsRBD_dom"/>
</dbReference>
<sequence>MHLPSSLCMDYVLRTSFSEFTGDCVYASSTCWEGDASRTLRSSALQVIYNITEEESPHPSAYKGHTTRLERAVLRDANKARSKATGNCCAKQSEEWYPSGERPGLEVGGLVICFTEMDSSILLPVLVRCVLFLGSQRRDLLLPACQTRDIISVPTMHAQAFWSLSLETAYPYLLEVYSLAPSNQRIIAESCIHRTGETNNTRKISLREQWLFEKKERRETELDGQLLRRFFLYPLLISPFDFLIQHGLAVHYAQISPVAKPWGKGIHACWLPPTKRTCRLLGWLTFKALMVGQREMSPVYIDHLGRRRWRPYADAPSSPMHREATLLRVLNRTEYEVHVALLKGEKYSTCWNAAALINPFYIGDGRSRIHNMFEFTFYQVHTVLLEIPNFPYATGVRALFPGGSTLTSSDVINRSKGPSSPFDLSVEANKRAVHNYYQSKRQTITYRSLSDGPQHRLVWRTMPQVDGNDLLDEEVTGKNKKEVEEEAARQLAVKLGLPTA</sequence>
<dbReference type="HOGENOM" id="CLU_545275_0_0_1"/>
<name>A0A067P0I8_PLEO1</name>
<organism evidence="3 4">
    <name type="scientific">Pleurotus ostreatus (strain PC15)</name>
    <name type="common">Oyster mushroom</name>
    <dbReference type="NCBI Taxonomy" id="1137138"/>
    <lineage>
        <taxon>Eukaryota</taxon>
        <taxon>Fungi</taxon>
        <taxon>Dikarya</taxon>
        <taxon>Basidiomycota</taxon>
        <taxon>Agaricomycotina</taxon>
        <taxon>Agaricomycetes</taxon>
        <taxon>Agaricomycetidae</taxon>
        <taxon>Agaricales</taxon>
        <taxon>Pleurotineae</taxon>
        <taxon>Pleurotaceae</taxon>
        <taxon>Pleurotus</taxon>
    </lineage>
</organism>
<dbReference type="AlphaFoldDB" id="A0A067P0I8"/>
<evidence type="ECO:0000313" key="4">
    <source>
        <dbReference type="Proteomes" id="UP000027073"/>
    </source>
</evidence>
<gene>
    <name evidence="3" type="ORF">PLEOSDRAFT_164265</name>
</gene>
<dbReference type="PROSITE" id="PS50137">
    <property type="entry name" value="DS_RBD"/>
    <property type="match status" value="1"/>
</dbReference>
<evidence type="ECO:0000259" key="2">
    <source>
        <dbReference type="PROSITE" id="PS50137"/>
    </source>
</evidence>
<reference evidence="4" key="1">
    <citation type="journal article" date="2014" name="Proc. Natl. Acad. Sci. U.S.A.">
        <title>Extensive sampling of basidiomycete genomes demonstrates inadequacy of the white-rot/brown-rot paradigm for wood decay fungi.</title>
        <authorList>
            <person name="Riley R."/>
            <person name="Salamov A.A."/>
            <person name="Brown D.W."/>
            <person name="Nagy L.G."/>
            <person name="Floudas D."/>
            <person name="Held B.W."/>
            <person name="Levasseur A."/>
            <person name="Lombard V."/>
            <person name="Morin E."/>
            <person name="Otillar R."/>
            <person name="Lindquist E.A."/>
            <person name="Sun H."/>
            <person name="LaButti K.M."/>
            <person name="Schmutz J."/>
            <person name="Jabbour D."/>
            <person name="Luo H."/>
            <person name="Baker S.E."/>
            <person name="Pisabarro A.G."/>
            <person name="Walton J.D."/>
            <person name="Blanchette R.A."/>
            <person name="Henrissat B."/>
            <person name="Martin F."/>
            <person name="Cullen D."/>
            <person name="Hibbett D.S."/>
            <person name="Grigoriev I.V."/>
        </authorList>
    </citation>
    <scope>NUCLEOTIDE SEQUENCE [LARGE SCALE GENOMIC DNA]</scope>
    <source>
        <strain evidence="4">PC15</strain>
    </source>
</reference>
<proteinExistence type="predicted"/>
<dbReference type="Gene3D" id="3.30.160.20">
    <property type="match status" value="1"/>
</dbReference>
<dbReference type="SUPFAM" id="SSF54768">
    <property type="entry name" value="dsRNA-binding domain-like"/>
    <property type="match status" value="1"/>
</dbReference>
<dbReference type="Proteomes" id="UP000027073">
    <property type="component" value="Unassembled WGS sequence"/>
</dbReference>